<protein>
    <submittedName>
        <fullName evidence="2">Secreted protein</fullName>
    </submittedName>
</protein>
<evidence type="ECO:0000256" key="1">
    <source>
        <dbReference type="SAM" id="MobiDB-lite"/>
    </source>
</evidence>
<accession>A0A0M3JEE5</accession>
<name>A0A0M3JEE5_ANISI</name>
<sequence>LHSVPSFGTAAKTAAARTSAATLSPSAAKIHRDVECAVVWPIVHTPLLAS</sequence>
<dbReference type="WBParaSite" id="ASIM_0000599001-mRNA-1">
    <property type="protein sequence ID" value="ASIM_0000599001-mRNA-1"/>
    <property type="gene ID" value="ASIM_0000599001"/>
</dbReference>
<reference evidence="2" key="1">
    <citation type="submission" date="2017-02" db="UniProtKB">
        <authorList>
            <consortium name="WormBaseParasite"/>
        </authorList>
    </citation>
    <scope>IDENTIFICATION</scope>
</reference>
<evidence type="ECO:0000313" key="2">
    <source>
        <dbReference type="WBParaSite" id="ASIM_0000599001-mRNA-1"/>
    </source>
</evidence>
<feature type="region of interest" description="Disordered" evidence="1">
    <location>
        <begin position="1"/>
        <end position="28"/>
    </location>
</feature>
<organism evidence="2">
    <name type="scientific">Anisakis simplex</name>
    <name type="common">Herring worm</name>
    <dbReference type="NCBI Taxonomy" id="6269"/>
    <lineage>
        <taxon>Eukaryota</taxon>
        <taxon>Metazoa</taxon>
        <taxon>Ecdysozoa</taxon>
        <taxon>Nematoda</taxon>
        <taxon>Chromadorea</taxon>
        <taxon>Rhabditida</taxon>
        <taxon>Spirurina</taxon>
        <taxon>Ascaridomorpha</taxon>
        <taxon>Ascaridoidea</taxon>
        <taxon>Anisakidae</taxon>
        <taxon>Anisakis</taxon>
        <taxon>Anisakis simplex complex</taxon>
    </lineage>
</organism>
<dbReference type="AlphaFoldDB" id="A0A0M3JEE5"/>
<proteinExistence type="predicted"/>